<dbReference type="NCBIfam" id="TIGR01873">
    <property type="entry name" value="cas_CT1978"/>
    <property type="match status" value="1"/>
</dbReference>
<accession>A0A2I1IIR3</accession>
<reference evidence="1 2" key="1">
    <citation type="submission" date="2017-12" db="EMBL/GenBank/DDBJ databases">
        <title>Phylogenetic diversity of female urinary microbiome.</title>
        <authorList>
            <person name="Thomas-White K."/>
            <person name="Wolfe A.J."/>
        </authorList>
    </citation>
    <scope>NUCLEOTIDE SEQUENCE [LARGE SCALE GENOMIC DNA]</scope>
    <source>
        <strain evidence="1 2">UMB0426</strain>
    </source>
</reference>
<evidence type="ECO:0000313" key="1">
    <source>
        <dbReference type="EMBL" id="PKY71002.1"/>
    </source>
</evidence>
<organism evidence="1 2">
    <name type="scientific">Brevibacterium ravenspurgense</name>
    <dbReference type="NCBI Taxonomy" id="479117"/>
    <lineage>
        <taxon>Bacteria</taxon>
        <taxon>Bacillati</taxon>
        <taxon>Actinomycetota</taxon>
        <taxon>Actinomycetes</taxon>
        <taxon>Micrococcales</taxon>
        <taxon>Brevibacteriaceae</taxon>
        <taxon>Brevibacterium</taxon>
    </lineage>
</organism>
<dbReference type="CDD" id="cd09755">
    <property type="entry name" value="Cas2_I-E"/>
    <property type="match status" value="1"/>
</dbReference>
<protein>
    <submittedName>
        <fullName evidence="1">Type I-E CRISPR-associated endoribonuclease Cas2</fullName>
    </submittedName>
</protein>
<dbReference type="InterPro" id="IPR010152">
    <property type="entry name" value="CRISPR-assoc_prot_Cas2_sub"/>
</dbReference>
<name>A0A2I1IIR3_9MICO</name>
<comment type="caution">
    <text evidence="1">The sequence shown here is derived from an EMBL/GenBank/DDBJ whole genome shotgun (WGS) entry which is preliminary data.</text>
</comment>
<evidence type="ECO:0000313" key="2">
    <source>
        <dbReference type="Proteomes" id="UP000242755"/>
    </source>
</evidence>
<dbReference type="EMBL" id="PKGO01000002">
    <property type="protein sequence ID" value="PKY71002.1"/>
    <property type="molecule type" value="Genomic_DNA"/>
</dbReference>
<dbReference type="Gene3D" id="3.30.70.240">
    <property type="match status" value="1"/>
</dbReference>
<dbReference type="Proteomes" id="UP000242755">
    <property type="component" value="Unassembled WGS sequence"/>
</dbReference>
<sequence length="123" mass="13689">MVIVVLSSCPAGLRGDVTKWLVEISAGVFVGKLSARLRELLWERIAEASSTGQALMIWSTNNEQAFDYRVKDHKWEPVDLDGITLMRRPAAQSGYGNTTLKAGWSKARAMRNAHKFGNNRKSP</sequence>
<dbReference type="Pfam" id="PF09707">
    <property type="entry name" value="Cas_Cas2CT1978"/>
    <property type="match status" value="1"/>
</dbReference>
<gene>
    <name evidence="1" type="primary">cas2e</name>
    <name evidence="1" type="ORF">CYJ40_02805</name>
</gene>
<dbReference type="STRING" id="1176165.GCA_001584405_00152"/>
<dbReference type="RefSeq" id="WP_101671977.1">
    <property type="nucleotide sequence ID" value="NZ_PKGO01000002.1"/>
</dbReference>
<proteinExistence type="predicted"/>
<dbReference type="AlphaFoldDB" id="A0A2I1IIR3"/>